<keyword evidence="1" id="KW-0812">Transmembrane</keyword>
<evidence type="ECO:0000256" key="1">
    <source>
        <dbReference type="SAM" id="Phobius"/>
    </source>
</evidence>
<dbReference type="EMBL" id="JARQZJ010000062">
    <property type="protein sequence ID" value="KAK9879672.1"/>
    <property type="molecule type" value="Genomic_DNA"/>
</dbReference>
<keyword evidence="1" id="KW-1133">Transmembrane helix</keyword>
<feature type="transmembrane region" description="Helical" evidence="1">
    <location>
        <begin position="287"/>
        <end position="307"/>
    </location>
</feature>
<accession>A0AAW1U7J6</accession>
<proteinExistence type="predicted"/>
<protein>
    <submittedName>
        <fullName evidence="2">Uncharacterized protein</fullName>
    </submittedName>
</protein>
<reference evidence="2 3" key="1">
    <citation type="submission" date="2023-03" db="EMBL/GenBank/DDBJ databases">
        <title>Genome insight into feeding habits of ladybird beetles.</title>
        <authorList>
            <person name="Li H.-S."/>
            <person name="Huang Y.-H."/>
            <person name="Pang H."/>
        </authorList>
    </citation>
    <scope>NUCLEOTIDE SEQUENCE [LARGE SCALE GENOMIC DNA]</scope>
    <source>
        <strain evidence="2">SYSU_2023b</strain>
        <tissue evidence="2">Whole body</tissue>
    </source>
</reference>
<keyword evidence="3" id="KW-1185">Reference proteome</keyword>
<name>A0AAW1U7J6_9CUCU</name>
<keyword evidence="1" id="KW-0472">Membrane</keyword>
<evidence type="ECO:0000313" key="2">
    <source>
        <dbReference type="EMBL" id="KAK9879672.1"/>
    </source>
</evidence>
<organism evidence="2 3">
    <name type="scientific">Henosepilachna vigintioctopunctata</name>
    <dbReference type="NCBI Taxonomy" id="420089"/>
    <lineage>
        <taxon>Eukaryota</taxon>
        <taxon>Metazoa</taxon>
        <taxon>Ecdysozoa</taxon>
        <taxon>Arthropoda</taxon>
        <taxon>Hexapoda</taxon>
        <taxon>Insecta</taxon>
        <taxon>Pterygota</taxon>
        <taxon>Neoptera</taxon>
        <taxon>Endopterygota</taxon>
        <taxon>Coleoptera</taxon>
        <taxon>Polyphaga</taxon>
        <taxon>Cucujiformia</taxon>
        <taxon>Coccinelloidea</taxon>
        <taxon>Coccinellidae</taxon>
        <taxon>Epilachninae</taxon>
        <taxon>Epilachnini</taxon>
        <taxon>Henosepilachna</taxon>
    </lineage>
</organism>
<evidence type="ECO:0000313" key="3">
    <source>
        <dbReference type="Proteomes" id="UP001431783"/>
    </source>
</evidence>
<comment type="caution">
    <text evidence="2">The sequence shown here is derived from an EMBL/GenBank/DDBJ whole genome shotgun (WGS) entry which is preliminary data.</text>
</comment>
<dbReference type="Proteomes" id="UP001431783">
    <property type="component" value="Unassembled WGS sequence"/>
</dbReference>
<gene>
    <name evidence="2" type="ORF">WA026_006733</name>
</gene>
<dbReference type="AlphaFoldDB" id="A0AAW1U7J6"/>
<sequence length="346" mass="40994">MNFSLQHISSVLNVAQCLNIILQQYTTSSDLIYIISKKNHYKFPAFRFDYSAGIDTWDYNIRNLETTNWYFYPNRPDLYIFDDLTDNQIKVMIRNLINDLSFNAEAKYIFLSSNFSTDILELLSKKFILKTLFIDVVDGKIFTHFPYNENSWINNDPNFQLVGLCSKTGELRIKKELFSIKIPKLWKDARLSAIYSYSEVYSESENIGVDIEAFNMISKYFNITVLYCADCDLKLFHENIRNVFFGAQFIQDFEQFTKSYLQIEIAVFVPTPRVLPRWKYLSSIFQLNVWSLLFVSVAIISFVWILIDISHNRFSFRRNISEIIATFRWFLEQGFDVKRKDLSNRF</sequence>